<feature type="transmembrane region" description="Helical" evidence="1">
    <location>
        <begin position="47"/>
        <end position="73"/>
    </location>
</feature>
<evidence type="ECO:0000256" key="1">
    <source>
        <dbReference type="SAM" id="Phobius"/>
    </source>
</evidence>
<feature type="transmembrane region" description="Helical" evidence="1">
    <location>
        <begin position="94"/>
        <end position="113"/>
    </location>
</feature>
<reference evidence="2 3" key="1">
    <citation type="submission" date="2018-09" db="EMBL/GenBank/DDBJ databases">
        <title>Murine metabolic-syndrome-specific gut microbial biobank.</title>
        <authorList>
            <person name="Liu C."/>
        </authorList>
    </citation>
    <scope>NUCLEOTIDE SEQUENCE [LARGE SCALE GENOMIC DNA]</scope>
    <source>
        <strain evidence="2 3">C-30</strain>
    </source>
</reference>
<feature type="transmembrane region" description="Helical" evidence="1">
    <location>
        <begin position="125"/>
        <end position="143"/>
    </location>
</feature>
<dbReference type="RefSeq" id="WP_225427108.1">
    <property type="nucleotide sequence ID" value="NZ_QZFR01000044.1"/>
</dbReference>
<dbReference type="PANTHER" id="PTHR36833:SF2">
    <property type="entry name" value="SLR0610 PROTEIN"/>
    <property type="match status" value="1"/>
</dbReference>
<dbReference type="InterPro" id="IPR010390">
    <property type="entry name" value="ABC-2_transporter-like"/>
</dbReference>
<keyword evidence="1" id="KW-0472">Membrane</keyword>
<evidence type="ECO:0000313" key="3">
    <source>
        <dbReference type="Proteomes" id="UP000289316"/>
    </source>
</evidence>
<name>A0A4Q2AU79_9LACO</name>
<proteinExistence type="predicted"/>
<protein>
    <recommendedName>
        <fullName evidence="4">ABC transporter permease</fullName>
    </recommendedName>
</protein>
<organism evidence="2 3">
    <name type="scientific">Ligilactobacillus murinus</name>
    <dbReference type="NCBI Taxonomy" id="1622"/>
    <lineage>
        <taxon>Bacteria</taxon>
        <taxon>Bacillati</taxon>
        <taxon>Bacillota</taxon>
        <taxon>Bacilli</taxon>
        <taxon>Lactobacillales</taxon>
        <taxon>Lactobacillaceae</taxon>
        <taxon>Ligilactobacillus</taxon>
    </lineage>
</organism>
<dbReference type="AlphaFoldDB" id="A0A4Q2AU79"/>
<dbReference type="Proteomes" id="UP000289316">
    <property type="component" value="Unassembled WGS sequence"/>
</dbReference>
<evidence type="ECO:0000313" key="2">
    <source>
        <dbReference type="EMBL" id="RXV74246.1"/>
    </source>
</evidence>
<comment type="caution">
    <text evidence="2">The sequence shown here is derived from an EMBL/GenBank/DDBJ whole genome shotgun (WGS) entry which is preliminary data.</text>
</comment>
<dbReference type="PANTHER" id="PTHR36833">
    <property type="entry name" value="SLR0610 PROTEIN-RELATED"/>
    <property type="match status" value="1"/>
</dbReference>
<dbReference type="Pfam" id="PF06182">
    <property type="entry name" value="ABC2_membrane_6"/>
    <property type="match status" value="1"/>
</dbReference>
<evidence type="ECO:0008006" key="4">
    <source>
        <dbReference type="Google" id="ProtNLM"/>
    </source>
</evidence>
<feature type="non-terminal residue" evidence="2">
    <location>
        <position position="1"/>
    </location>
</feature>
<keyword evidence="1" id="KW-1133">Transmembrane helix</keyword>
<gene>
    <name evidence="2" type="ORF">D6C19_06610</name>
</gene>
<keyword evidence="1" id="KW-0812">Transmembrane</keyword>
<dbReference type="EMBL" id="QZFR01000044">
    <property type="protein sequence ID" value="RXV74246.1"/>
    <property type="molecule type" value="Genomic_DNA"/>
</dbReference>
<sequence>LNMWKMSTSSSKISPNNKNKKKTIRIFQNFQKIRMVFFKDRDLCHSLIWALIMGVMMIFLLNRICICFNFWLAKASSLGGVIEDLTSMLSRPKVFFPTIIQLVFTFVVPVLTVTNMPVEIIKGDGSVKELVYFSIACVALYYLSRYEWDQGMKNYYSAN</sequence>
<accession>A0A4Q2AU79</accession>